<comment type="caution">
    <text evidence="3">The sequence shown here is derived from an EMBL/GenBank/DDBJ whole genome shotgun (WGS) entry which is preliminary data.</text>
</comment>
<keyword evidence="1" id="KW-0812">Transmembrane</keyword>
<evidence type="ECO:0000259" key="2">
    <source>
        <dbReference type="Pfam" id="PF03109"/>
    </source>
</evidence>
<dbReference type="GO" id="GO:0005739">
    <property type="term" value="C:mitochondrion"/>
    <property type="evidence" value="ECO:0007669"/>
    <property type="project" value="TreeGrafter"/>
</dbReference>
<gene>
    <name evidence="3" type="ORF">HK100_011043</name>
</gene>
<proteinExistence type="predicted"/>
<dbReference type="EMBL" id="JADGJH010000639">
    <property type="protein sequence ID" value="KAJ3124959.1"/>
    <property type="molecule type" value="Genomic_DNA"/>
</dbReference>
<feature type="transmembrane region" description="Helical" evidence="1">
    <location>
        <begin position="139"/>
        <end position="163"/>
    </location>
</feature>
<dbReference type="Pfam" id="PF03109">
    <property type="entry name" value="ABC1"/>
    <property type="match status" value="1"/>
</dbReference>
<name>A0AAD5T4R9_9FUNG</name>
<organism evidence="3 4">
    <name type="scientific">Physocladia obscura</name>
    <dbReference type="NCBI Taxonomy" id="109957"/>
    <lineage>
        <taxon>Eukaryota</taxon>
        <taxon>Fungi</taxon>
        <taxon>Fungi incertae sedis</taxon>
        <taxon>Chytridiomycota</taxon>
        <taxon>Chytridiomycota incertae sedis</taxon>
        <taxon>Chytridiomycetes</taxon>
        <taxon>Chytridiales</taxon>
        <taxon>Chytriomycetaceae</taxon>
        <taxon>Physocladia</taxon>
    </lineage>
</organism>
<dbReference type="PANTHER" id="PTHR45890">
    <property type="entry name" value="AARF DOMAIN CONTAINING KINASE 2 (PREDICTED)"/>
    <property type="match status" value="1"/>
</dbReference>
<dbReference type="InterPro" id="IPR052402">
    <property type="entry name" value="ADCK_kinase"/>
</dbReference>
<dbReference type="InterPro" id="IPR011009">
    <property type="entry name" value="Kinase-like_dom_sf"/>
</dbReference>
<protein>
    <recommendedName>
        <fullName evidence="2">ABC1 atypical kinase-like domain-containing protein</fullName>
    </recommendedName>
</protein>
<keyword evidence="4" id="KW-1185">Reference proteome</keyword>
<keyword evidence="1" id="KW-1133">Transmembrane helix</keyword>
<sequence>MIRTGFKYRISLGTSQLPVVLKSHYRAREVPMSVAQHRQFFAGSRETLVQTYQKPIRGYFRAGFSLPRVARIAGCASLGVVALGSVLLWMKQPIPRADDESAVALKNKLEQSLTEEPYIDAQIIAQTPLISKVKCWFSLVYRLISLVVIFLPAIAAFPMFLYLNSKLHSRCKRLVLSSSSSLQVEAEKSTINGLWFVTLLTWCLQAAGPTFVKLAQYTSSREDLCTYEVCQILGKLQDRGSPHSFWHTRATIDAARLDVLHSALLSVSDRTDGRVKFDDVFMEFEQVPVGVGAIAQVYKARLRSTRKLVAVKILHPYVSRIINKDLQILASVTKILVRMFPNTLEWLSLPDEVRVFSEMMRSQTDLRREAVNLIVFRKNFQHWSASGGRGFSASEISGSVQFPTPLLASRDVLVEEFFDAVPVSRFLNVNKRGIGNGHDLVVAPLGHAARLKAMQLEKGTVFDVQIAQIGMQSFVKMLLVDNFTHADLHPGNIQVAFRKLDGFKFADDENEAQEIQDCLPNGVSTLYELNSVRDETFIQAMQNFRKRGFVPQLIYLDAGLISTLSATNLVNLNDLLVKIVQFDGHGVAKLIVERQRQRDFESGAATAVSGVTADINGSVLDFNGFSNKMSVLLTRIRDSSLKLSTVSFSWILRQVFSMVRTHHVRLEGDFANVGVAVMLVEGVGRQLDPGVDLLEEVRDVVAREWKLAAGNLFVVRAVLEVYAYSKLIGQKLIQVLKLQY</sequence>
<keyword evidence="1" id="KW-0472">Membrane</keyword>
<accession>A0AAD5T4R9</accession>
<feature type="domain" description="ABC1 atypical kinase-like" evidence="2">
    <location>
        <begin position="276"/>
        <end position="496"/>
    </location>
</feature>
<evidence type="ECO:0000256" key="1">
    <source>
        <dbReference type="SAM" id="Phobius"/>
    </source>
</evidence>
<dbReference type="InterPro" id="IPR004147">
    <property type="entry name" value="ABC1_dom"/>
</dbReference>
<dbReference type="AlphaFoldDB" id="A0AAD5T4R9"/>
<dbReference type="Proteomes" id="UP001211907">
    <property type="component" value="Unassembled WGS sequence"/>
</dbReference>
<evidence type="ECO:0000313" key="3">
    <source>
        <dbReference type="EMBL" id="KAJ3124959.1"/>
    </source>
</evidence>
<reference evidence="3" key="1">
    <citation type="submission" date="2020-05" db="EMBL/GenBank/DDBJ databases">
        <title>Phylogenomic resolution of chytrid fungi.</title>
        <authorList>
            <person name="Stajich J.E."/>
            <person name="Amses K."/>
            <person name="Simmons R."/>
            <person name="Seto K."/>
            <person name="Myers J."/>
            <person name="Bonds A."/>
            <person name="Quandt C.A."/>
            <person name="Barry K."/>
            <person name="Liu P."/>
            <person name="Grigoriev I."/>
            <person name="Longcore J.E."/>
            <person name="James T.Y."/>
        </authorList>
    </citation>
    <scope>NUCLEOTIDE SEQUENCE</scope>
    <source>
        <strain evidence="3">JEL0513</strain>
    </source>
</reference>
<dbReference type="SUPFAM" id="SSF56112">
    <property type="entry name" value="Protein kinase-like (PK-like)"/>
    <property type="match status" value="1"/>
</dbReference>
<evidence type="ECO:0000313" key="4">
    <source>
        <dbReference type="Proteomes" id="UP001211907"/>
    </source>
</evidence>
<dbReference type="PANTHER" id="PTHR45890:SF1">
    <property type="entry name" value="AARF DOMAIN CONTAINING KINASE 2"/>
    <property type="match status" value="1"/>
</dbReference>